<gene>
    <name evidence="2" type="ORF">F0L46_04450</name>
</gene>
<comment type="caution">
    <text evidence="2">The sequence shown here is derived from an EMBL/GenBank/DDBJ whole genome shotgun (WGS) entry which is preliminary data.</text>
</comment>
<feature type="domain" description="Bacterial transcriptional activator" evidence="1">
    <location>
        <begin position="103"/>
        <end position="248"/>
    </location>
</feature>
<sequence length="270" mass="29480">MFEANLFGVASFSANGVLLRTNLGRSGRLLACYLLTFIGRAHRRERLAALFWPDLDEAGARAALNTTLWRVRRMLDGAHPGAGRLLASFDGSVALERDAAIRVDAHALQDAAVVMRDLARDGALGETDERRLVEALDLYAGPFLDGEDDDWAVRERERLGVLVAAAGVGLMQAAARRGSDTRALRFGRQVLAVDPLHEAAQHDVMLLLVLTGQRPEALQSYRRFEVRLREDLAVAPAPDTRRLYDDIASDAVRGMSPATLRARIGTSKAG</sequence>
<dbReference type="PANTHER" id="PTHR35807">
    <property type="entry name" value="TRANSCRIPTIONAL REGULATOR REDD-RELATED"/>
    <property type="match status" value="1"/>
</dbReference>
<evidence type="ECO:0000313" key="2">
    <source>
        <dbReference type="EMBL" id="KAA2241252.1"/>
    </source>
</evidence>
<dbReference type="Pfam" id="PF03704">
    <property type="entry name" value="BTAD"/>
    <property type="match status" value="1"/>
</dbReference>
<dbReference type="Gene3D" id="1.25.40.10">
    <property type="entry name" value="Tetratricopeptide repeat domain"/>
    <property type="match status" value="1"/>
</dbReference>
<dbReference type="GO" id="GO:0003677">
    <property type="term" value="F:DNA binding"/>
    <property type="evidence" value="ECO:0007669"/>
    <property type="project" value="InterPro"/>
</dbReference>
<dbReference type="InterPro" id="IPR051677">
    <property type="entry name" value="AfsR-DnrI-RedD_regulator"/>
</dbReference>
<dbReference type="Proteomes" id="UP000323142">
    <property type="component" value="Unassembled WGS sequence"/>
</dbReference>
<dbReference type="GO" id="GO:0006355">
    <property type="term" value="P:regulation of DNA-templated transcription"/>
    <property type="evidence" value="ECO:0007669"/>
    <property type="project" value="InterPro"/>
</dbReference>
<organism evidence="2 3">
    <name type="scientific">Salinarimonas soli</name>
    <dbReference type="NCBI Taxonomy" id="1638099"/>
    <lineage>
        <taxon>Bacteria</taxon>
        <taxon>Pseudomonadati</taxon>
        <taxon>Pseudomonadota</taxon>
        <taxon>Alphaproteobacteria</taxon>
        <taxon>Hyphomicrobiales</taxon>
        <taxon>Salinarimonadaceae</taxon>
        <taxon>Salinarimonas</taxon>
    </lineage>
</organism>
<evidence type="ECO:0000313" key="3">
    <source>
        <dbReference type="Proteomes" id="UP000323142"/>
    </source>
</evidence>
<proteinExistence type="predicted"/>
<dbReference type="InterPro" id="IPR016032">
    <property type="entry name" value="Sig_transdc_resp-reg_C-effctor"/>
</dbReference>
<dbReference type="SUPFAM" id="SSF48452">
    <property type="entry name" value="TPR-like"/>
    <property type="match status" value="1"/>
</dbReference>
<reference evidence="2 3" key="1">
    <citation type="submission" date="2019-09" db="EMBL/GenBank/DDBJ databases">
        <title>Salinarimonas rosea gen. nov., sp. nov., a new member of the a-2 subgroup of the Proteobacteria.</title>
        <authorList>
            <person name="Liu J."/>
        </authorList>
    </citation>
    <scope>NUCLEOTIDE SEQUENCE [LARGE SCALE GENOMIC DNA]</scope>
    <source>
        <strain evidence="2 3">BN140002</strain>
    </source>
</reference>
<dbReference type="RefSeq" id="WP_149815833.1">
    <property type="nucleotide sequence ID" value="NZ_VUOA01000008.1"/>
</dbReference>
<dbReference type="EMBL" id="VUOA01000008">
    <property type="protein sequence ID" value="KAA2241252.1"/>
    <property type="molecule type" value="Genomic_DNA"/>
</dbReference>
<accession>A0A5B2VSK4</accession>
<dbReference type="SMART" id="SM01043">
    <property type="entry name" value="BTAD"/>
    <property type="match status" value="1"/>
</dbReference>
<dbReference type="AlphaFoldDB" id="A0A5B2VSK4"/>
<keyword evidence="3" id="KW-1185">Reference proteome</keyword>
<protein>
    <recommendedName>
        <fullName evidence="1">Bacterial transcriptional activator domain-containing protein</fullName>
    </recommendedName>
</protein>
<dbReference type="InterPro" id="IPR011990">
    <property type="entry name" value="TPR-like_helical_dom_sf"/>
</dbReference>
<dbReference type="OrthoDB" id="190810at2"/>
<dbReference type="SUPFAM" id="SSF46894">
    <property type="entry name" value="C-terminal effector domain of the bipartite response regulators"/>
    <property type="match status" value="1"/>
</dbReference>
<dbReference type="Gene3D" id="1.10.10.10">
    <property type="entry name" value="Winged helix-like DNA-binding domain superfamily/Winged helix DNA-binding domain"/>
    <property type="match status" value="1"/>
</dbReference>
<reference evidence="2 3" key="2">
    <citation type="submission" date="2019-09" db="EMBL/GenBank/DDBJ databases">
        <authorList>
            <person name="Jin C."/>
        </authorList>
    </citation>
    <scope>NUCLEOTIDE SEQUENCE [LARGE SCALE GENOMIC DNA]</scope>
    <source>
        <strain evidence="2 3">BN140002</strain>
    </source>
</reference>
<evidence type="ECO:0000259" key="1">
    <source>
        <dbReference type="SMART" id="SM01043"/>
    </source>
</evidence>
<dbReference type="InterPro" id="IPR005158">
    <property type="entry name" value="BTAD"/>
</dbReference>
<dbReference type="InterPro" id="IPR036388">
    <property type="entry name" value="WH-like_DNA-bd_sf"/>
</dbReference>
<name>A0A5B2VSK4_9HYPH</name>